<sequence>MSVGSKFKLVIPPELAYGEQDTPTIPANSTLVFEVELLKIENGKDAAQ</sequence>
<evidence type="ECO:0000313" key="8">
    <source>
        <dbReference type="EMBL" id="CSC87523.1"/>
    </source>
</evidence>
<dbReference type="Proteomes" id="UP000046067">
    <property type="component" value="Unassembled WGS sequence"/>
</dbReference>
<gene>
    <name evidence="8" type="primary">fklB_2</name>
    <name evidence="8" type="ORF">ERS013201_03792</name>
</gene>
<dbReference type="EC" id="5.2.1.8" evidence="6"/>
<name>A0A656A051_VIBCL</name>
<protein>
    <recommendedName>
        <fullName evidence="6">Peptidyl-prolyl cis-trans isomerase</fullName>
        <ecNumber evidence="6">5.2.1.8</ecNumber>
    </recommendedName>
</protein>
<comment type="catalytic activity">
    <reaction evidence="1 5 6">
        <text>[protein]-peptidylproline (omega=180) = [protein]-peptidylproline (omega=0)</text>
        <dbReference type="Rhea" id="RHEA:16237"/>
        <dbReference type="Rhea" id="RHEA-COMP:10747"/>
        <dbReference type="Rhea" id="RHEA-COMP:10748"/>
        <dbReference type="ChEBI" id="CHEBI:83833"/>
        <dbReference type="ChEBI" id="CHEBI:83834"/>
        <dbReference type="EC" id="5.2.1.8"/>
    </reaction>
</comment>
<reference evidence="8 9" key="1">
    <citation type="submission" date="2015-07" db="EMBL/GenBank/DDBJ databases">
        <authorList>
            <consortium name="Pathogen Informatics"/>
        </authorList>
    </citation>
    <scope>NUCLEOTIDE SEQUENCE [LARGE SCALE GENOMIC DNA]</scope>
    <source>
        <strain evidence="8 9">A325</strain>
    </source>
</reference>
<evidence type="ECO:0000256" key="2">
    <source>
        <dbReference type="ARBA" id="ARBA00006577"/>
    </source>
</evidence>
<accession>A0A656A051</accession>
<proteinExistence type="inferred from homology"/>
<dbReference type="EMBL" id="CWQJ01000043">
    <property type="protein sequence ID" value="CSC87523.1"/>
    <property type="molecule type" value="Genomic_DNA"/>
</dbReference>
<dbReference type="Pfam" id="PF00254">
    <property type="entry name" value="FKBP_C"/>
    <property type="match status" value="1"/>
</dbReference>
<dbReference type="SUPFAM" id="SSF54534">
    <property type="entry name" value="FKBP-like"/>
    <property type="match status" value="1"/>
</dbReference>
<dbReference type="GO" id="GO:0003755">
    <property type="term" value="F:peptidyl-prolyl cis-trans isomerase activity"/>
    <property type="evidence" value="ECO:0007669"/>
    <property type="project" value="UniProtKB-UniRule"/>
</dbReference>
<dbReference type="InterPro" id="IPR001179">
    <property type="entry name" value="PPIase_FKBP_dom"/>
</dbReference>
<dbReference type="PANTHER" id="PTHR43811">
    <property type="entry name" value="FKBP-TYPE PEPTIDYL-PROLYL CIS-TRANS ISOMERASE FKPA"/>
    <property type="match status" value="1"/>
</dbReference>
<dbReference type="PANTHER" id="PTHR43811:SF19">
    <property type="entry name" value="39 KDA FK506-BINDING NUCLEAR PROTEIN"/>
    <property type="match status" value="1"/>
</dbReference>
<dbReference type="InterPro" id="IPR046357">
    <property type="entry name" value="PPIase_dom_sf"/>
</dbReference>
<feature type="domain" description="PPIase FKBP-type" evidence="7">
    <location>
        <begin position="1"/>
        <end position="41"/>
    </location>
</feature>
<evidence type="ECO:0000256" key="4">
    <source>
        <dbReference type="ARBA" id="ARBA00023235"/>
    </source>
</evidence>
<keyword evidence="3 5" id="KW-0697">Rotamase</keyword>
<keyword evidence="4 5" id="KW-0413">Isomerase</keyword>
<evidence type="ECO:0000259" key="7">
    <source>
        <dbReference type="PROSITE" id="PS50059"/>
    </source>
</evidence>
<evidence type="ECO:0000256" key="5">
    <source>
        <dbReference type="PROSITE-ProRule" id="PRU00277"/>
    </source>
</evidence>
<comment type="similarity">
    <text evidence="2 6">Belongs to the FKBP-type PPIase family.</text>
</comment>
<evidence type="ECO:0000256" key="6">
    <source>
        <dbReference type="RuleBase" id="RU003915"/>
    </source>
</evidence>
<dbReference type="PROSITE" id="PS50059">
    <property type="entry name" value="FKBP_PPIASE"/>
    <property type="match status" value="1"/>
</dbReference>
<evidence type="ECO:0000256" key="1">
    <source>
        <dbReference type="ARBA" id="ARBA00000971"/>
    </source>
</evidence>
<organism evidence="8 9">
    <name type="scientific">Vibrio cholerae</name>
    <dbReference type="NCBI Taxonomy" id="666"/>
    <lineage>
        <taxon>Bacteria</taxon>
        <taxon>Pseudomonadati</taxon>
        <taxon>Pseudomonadota</taxon>
        <taxon>Gammaproteobacteria</taxon>
        <taxon>Vibrionales</taxon>
        <taxon>Vibrionaceae</taxon>
        <taxon>Vibrio</taxon>
    </lineage>
</organism>
<evidence type="ECO:0000256" key="3">
    <source>
        <dbReference type="ARBA" id="ARBA00023110"/>
    </source>
</evidence>
<evidence type="ECO:0000313" key="9">
    <source>
        <dbReference type="Proteomes" id="UP000046067"/>
    </source>
</evidence>
<dbReference type="AlphaFoldDB" id="A0A656A051"/>
<dbReference type="Gene3D" id="3.10.50.40">
    <property type="match status" value="1"/>
</dbReference>